<keyword evidence="5 12" id="KW-0812">Transmembrane</keyword>
<name>A0A7R8XCS6_9CRUS</name>
<evidence type="ECO:0000256" key="7">
    <source>
        <dbReference type="ARBA" id="ARBA00023053"/>
    </source>
</evidence>
<proteinExistence type="inferred from homology"/>
<evidence type="ECO:0000256" key="12">
    <source>
        <dbReference type="RuleBase" id="RU000679"/>
    </source>
</evidence>
<evidence type="ECO:0000256" key="1">
    <source>
        <dbReference type="ARBA" id="ARBA00004141"/>
    </source>
</evidence>
<dbReference type="PRINTS" id="PR01078">
    <property type="entry name" value="AMINACHANNEL"/>
</dbReference>
<evidence type="ECO:0000256" key="3">
    <source>
        <dbReference type="ARBA" id="ARBA00022448"/>
    </source>
</evidence>
<organism evidence="14">
    <name type="scientific">Darwinula stevensoni</name>
    <dbReference type="NCBI Taxonomy" id="69355"/>
    <lineage>
        <taxon>Eukaryota</taxon>
        <taxon>Metazoa</taxon>
        <taxon>Ecdysozoa</taxon>
        <taxon>Arthropoda</taxon>
        <taxon>Crustacea</taxon>
        <taxon>Oligostraca</taxon>
        <taxon>Ostracoda</taxon>
        <taxon>Podocopa</taxon>
        <taxon>Podocopida</taxon>
        <taxon>Darwinulocopina</taxon>
        <taxon>Darwinuloidea</taxon>
        <taxon>Darwinulidae</taxon>
        <taxon>Darwinula</taxon>
    </lineage>
</organism>
<keyword evidence="9 13" id="KW-0472">Membrane</keyword>
<protein>
    <submittedName>
        <fullName evidence="14">Uncharacterized protein</fullName>
    </submittedName>
</protein>
<dbReference type="InterPro" id="IPR001873">
    <property type="entry name" value="ENaC"/>
</dbReference>
<dbReference type="EMBL" id="CAJPEV010001718">
    <property type="protein sequence ID" value="CAG0894002.1"/>
    <property type="molecule type" value="Genomic_DNA"/>
</dbReference>
<keyword evidence="6 13" id="KW-1133">Transmembrane helix</keyword>
<dbReference type="Pfam" id="PF00858">
    <property type="entry name" value="ASC"/>
    <property type="match status" value="1"/>
</dbReference>
<evidence type="ECO:0000256" key="8">
    <source>
        <dbReference type="ARBA" id="ARBA00023065"/>
    </source>
</evidence>
<evidence type="ECO:0000256" key="6">
    <source>
        <dbReference type="ARBA" id="ARBA00022989"/>
    </source>
</evidence>
<evidence type="ECO:0000313" key="14">
    <source>
        <dbReference type="EMBL" id="CAD7248130.1"/>
    </source>
</evidence>
<accession>A0A7R8XCS6</accession>
<keyword evidence="3 12" id="KW-0813">Transport</keyword>
<comment type="similarity">
    <text evidence="2 12">Belongs to the amiloride-sensitive sodium channel (TC 1.A.6) family.</text>
</comment>
<dbReference type="GO" id="GO:0015280">
    <property type="term" value="F:ligand-gated sodium channel activity"/>
    <property type="evidence" value="ECO:0007669"/>
    <property type="project" value="TreeGrafter"/>
</dbReference>
<evidence type="ECO:0000313" key="15">
    <source>
        <dbReference type="Proteomes" id="UP000677054"/>
    </source>
</evidence>
<keyword evidence="7" id="KW-0915">Sodium</keyword>
<keyword evidence="11 12" id="KW-0407">Ion channel</keyword>
<evidence type="ECO:0000256" key="11">
    <source>
        <dbReference type="ARBA" id="ARBA00023303"/>
    </source>
</evidence>
<keyword evidence="10 12" id="KW-0739">Sodium transport</keyword>
<dbReference type="GO" id="GO:0005886">
    <property type="term" value="C:plasma membrane"/>
    <property type="evidence" value="ECO:0007669"/>
    <property type="project" value="TreeGrafter"/>
</dbReference>
<reference evidence="14" key="1">
    <citation type="submission" date="2020-11" db="EMBL/GenBank/DDBJ databases">
        <authorList>
            <person name="Tran Van P."/>
        </authorList>
    </citation>
    <scope>NUCLEOTIDE SEQUENCE</scope>
</reference>
<sequence length="507" mass="56429">MIRRCSLLTRITQGLNIYDKKLPQDRCTSLRGANSRARRHRCLSTPPCGSVSGGERLRTTQINGINNASRATHPLRKIIWWVVTVVAAGATVQGICGVITAYLQYSVSTTSSVTQPKSLTFPAVTVCNLSPFPCSKLTHLGDVADLAKVLKRADNRVPRCKSDNIQRESDDIQPTEFIPEIRRNRERRRIANVRGIAFAVPFAGSKSEPPPKVDGGEGEEVASDQTTWNSYFYALSRLSEEQKVALLQDRDDFIRGCKYEGVDCKRFFFPFANTSYGSCYAFNMKSNEDRDSEAGSRRTVLPGPYNGLELELYVNAREWPSSVLSSEGGVRVNVYQTDNLPSPEESGFDARTGTATKVALRQVEVSRLPHPYESDCYSSWDECGYHPVNSTFVTYDSLMCRRMCLQAAIVKRCSCKCPYFLDHFTFSDGKLDGIPVCDVRSLGSGDYQCLLGVFDGLKNGSTTCPCNAPCRQTQYKVTISSSEWPTATYMASPTIMMMLASLPKFRQ</sequence>
<dbReference type="EMBL" id="LR901235">
    <property type="protein sequence ID" value="CAD7248130.1"/>
    <property type="molecule type" value="Genomic_DNA"/>
</dbReference>
<dbReference type="AlphaFoldDB" id="A0A7R8XCS6"/>
<evidence type="ECO:0000256" key="4">
    <source>
        <dbReference type="ARBA" id="ARBA00022461"/>
    </source>
</evidence>
<evidence type="ECO:0000256" key="2">
    <source>
        <dbReference type="ARBA" id="ARBA00007193"/>
    </source>
</evidence>
<dbReference type="Gene3D" id="2.60.470.10">
    <property type="entry name" value="Acid-sensing ion channels like domains"/>
    <property type="match status" value="1"/>
</dbReference>
<evidence type="ECO:0000256" key="13">
    <source>
        <dbReference type="SAM" id="Phobius"/>
    </source>
</evidence>
<dbReference type="OrthoDB" id="6238402at2759"/>
<comment type="subcellular location">
    <subcellularLocation>
        <location evidence="1">Membrane</location>
        <topology evidence="1">Multi-pass membrane protein</topology>
    </subcellularLocation>
</comment>
<keyword evidence="8 12" id="KW-0406">Ion transport</keyword>
<evidence type="ECO:0000256" key="9">
    <source>
        <dbReference type="ARBA" id="ARBA00023136"/>
    </source>
</evidence>
<keyword evidence="15" id="KW-1185">Reference proteome</keyword>
<evidence type="ECO:0000256" key="5">
    <source>
        <dbReference type="ARBA" id="ARBA00022692"/>
    </source>
</evidence>
<dbReference type="PANTHER" id="PTHR11690:SF248">
    <property type="entry name" value="PICKPOCKET 17, ISOFORM A"/>
    <property type="match status" value="1"/>
</dbReference>
<feature type="transmembrane region" description="Helical" evidence="13">
    <location>
        <begin position="78"/>
        <end position="103"/>
    </location>
</feature>
<keyword evidence="4 12" id="KW-0894">Sodium channel</keyword>
<gene>
    <name evidence="14" type="ORF">DSTB1V02_LOCUS7951</name>
</gene>
<evidence type="ECO:0000256" key="10">
    <source>
        <dbReference type="ARBA" id="ARBA00023201"/>
    </source>
</evidence>
<dbReference type="PANTHER" id="PTHR11690">
    <property type="entry name" value="AMILORIDE-SENSITIVE SODIUM CHANNEL-RELATED"/>
    <property type="match status" value="1"/>
</dbReference>
<dbReference type="Proteomes" id="UP000677054">
    <property type="component" value="Unassembled WGS sequence"/>
</dbReference>